<dbReference type="EMBL" id="JALBUT010000002">
    <property type="protein sequence ID" value="MDX8415106.1"/>
    <property type="molecule type" value="Genomic_DNA"/>
</dbReference>
<keyword evidence="3" id="KW-1185">Reference proteome</keyword>
<accession>A0ABU4WGD5</accession>
<organism evidence="2 3">
    <name type="scientific">Intestinicryptomonas porci</name>
    <dbReference type="NCBI Taxonomy" id="2926320"/>
    <lineage>
        <taxon>Bacteria</taxon>
        <taxon>Pseudomonadati</taxon>
        <taxon>Verrucomicrobiota</taxon>
        <taxon>Opitutia</taxon>
        <taxon>Opitutales</taxon>
        <taxon>Intestinicryptomonaceae</taxon>
        <taxon>Intestinicryptomonas</taxon>
    </lineage>
</organism>
<feature type="transmembrane region" description="Helical" evidence="1">
    <location>
        <begin position="42"/>
        <end position="63"/>
    </location>
</feature>
<evidence type="ECO:0000313" key="3">
    <source>
        <dbReference type="Proteomes" id="UP001275932"/>
    </source>
</evidence>
<keyword evidence="1" id="KW-0472">Membrane</keyword>
<reference evidence="2 3" key="1">
    <citation type="submission" date="2022-03" db="EMBL/GenBank/DDBJ databases">
        <title>Novel taxa within the pig intestine.</title>
        <authorList>
            <person name="Wylensek D."/>
            <person name="Bishof K."/>
            <person name="Afrizal A."/>
            <person name="Clavel T."/>
        </authorList>
    </citation>
    <scope>NUCLEOTIDE SEQUENCE [LARGE SCALE GENOMIC DNA]</scope>
    <source>
        <strain evidence="2 3">CLA-KB-P66</strain>
    </source>
</reference>
<proteinExistence type="predicted"/>
<dbReference type="RefSeq" id="WP_370396551.1">
    <property type="nucleotide sequence ID" value="NZ_JALBUT010000002.1"/>
</dbReference>
<protein>
    <submittedName>
        <fullName evidence="2">Uncharacterized protein</fullName>
    </submittedName>
</protein>
<name>A0ABU4WGD5_9BACT</name>
<sequence>MIIDVNKIRSRTKTKIMDRPKSGIFISRFNKKSPTAKLSERFSTLFGALILIAITIGGAYLIWTLVKQSSRYIEIQADKSNAETAPYDKSATYEITYKPSQK</sequence>
<gene>
    <name evidence="2" type="ORF">MOX91_02790</name>
</gene>
<evidence type="ECO:0000256" key="1">
    <source>
        <dbReference type="SAM" id="Phobius"/>
    </source>
</evidence>
<comment type="caution">
    <text evidence="2">The sequence shown here is derived from an EMBL/GenBank/DDBJ whole genome shotgun (WGS) entry which is preliminary data.</text>
</comment>
<keyword evidence="1" id="KW-1133">Transmembrane helix</keyword>
<dbReference type="Proteomes" id="UP001275932">
    <property type="component" value="Unassembled WGS sequence"/>
</dbReference>
<evidence type="ECO:0000313" key="2">
    <source>
        <dbReference type="EMBL" id="MDX8415106.1"/>
    </source>
</evidence>
<keyword evidence="1" id="KW-0812">Transmembrane</keyword>